<dbReference type="EMBL" id="GBXM01090302">
    <property type="protein sequence ID" value="JAH18275.1"/>
    <property type="molecule type" value="Transcribed_RNA"/>
</dbReference>
<reference evidence="2" key="1">
    <citation type="submission" date="2014-11" db="EMBL/GenBank/DDBJ databases">
        <authorList>
            <person name="Amaro Gonzalez C."/>
        </authorList>
    </citation>
    <scope>NUCLEOTIDE SEQUENCE</scope>
</reference>
<name>A0A0E9QPY3_ANGAN</name>
<protein>
    <submittedName>
        <fullName evidence="2">Uncharacterized protein</fullName>
    </submittedName>
</protein>
<accession>A0A0E9QPY3</accession>
<evidence type="ECO:0000256" key="1">
    <source>
        <dbReference type="SAM" id="Phobius"/>
    </source>
</evidence>
<reference evidence="2" key="2">
    <citation type="journal article" date="2015" name="Fish Shellfish Immunol.">
        <title>Early steps in the European eel (Anguilla anguilla)-Vibrio vulnificus interaction in the gills: Role of the RtxA13 toxin.</title>
        <authorList>
            <person name="Callol A."/>
            <person name="Pajuelo D."/>
            <person name="Ebbesson L."/>
            <person name="Teles M."/>
            <person name="MacKenzie S."/>
            <person name="Amaro C."/>
        </authorList>
    </citation>
    <scope>NUCLEOTIDE SEQUENCE</scope>
</reference>
<feature type="transmembrane region" description="Helical" evidence="1">
    <location>
        <begin position="12"/>
        <end position="33"/>
    </location>
</feature>
<dbReference type="AlphaFoldDB" id="A0A0E9QPY3"/>
<organism evidence="2">
    <name type="scientific">Anguilla anguilla</name>
    <name type="common">European freshwater eel</name>
    <name type="synonym">Muraena anguilla</name>
    <dbReference type="NCBI Taxonomy" id="7936"/>
    <lineage>
        <taxon>Eukaryota</taxon>
        <taxon>Metazoa</taxon>
        <taxon>Chordata</taxon>
        <taxon>Craniata</taxon>
        <taxon>Vertebrata</taxon>
        <taxon>Euteleostomi</taxon>
        <taxon>Actinopterygii</taxon>
        <taxon>Neopterygii</taxon>
        <taxon>Teleostei</taxon>
        <taxon>Anguilliformes</taxon>
        <taxon>Anguillidae</taxon>
        <taxon>Anguilla</taxon>
    </lineage>
</organism>
<proteinExistence type="predicted"/>
<sequence>MAIQGGNYDPLCIFISVPILNSTFINGAVYHVLNLQNV</sequence>
<keyword evidence="1" id="KW-0812">Transmembrane</keyword>
<keyword evidence="1" id="KW-1133">Transmembrane helix</keyword>
<evidence type="ECO:0000313" key="2">
    <source>
        <dbReference type="EMBL" id="JAH18275.1"/>
    </source>
</evidence>
<keyword evidence="1" id="KW-0472">Membrane</keyword>